<dbReference type="RefSeq" id="WP_052712870.1">
    <property type="nucleotide sequence ID" value="NZ_CP009528.1"/>
</dbReference>
<dbReference type="EMBL" id="CP009528">
    <property type="protein sequence ID" value="AKB55197.1"/>
    <property type="molecule type" value="Genomic_DNA"/>
</dbReference>
<dbReference type="GeneID" id="25418209"/>
<keyword evidence="2" id="KW-1185">Reference proteome</keyword>
<dbReference type="PATRIC" id="fig|1434108.4.peg.2811"/>
<dbReference type="Gene3D" id="3.40.50.450">
    <property type="match status" value="1"/>
</dbReference>
<dbReference type="KEGG" id="mby:MSBRM_2199"/>
<sequence length="263" mass="29998">MPAIEKAGFEPILPITQGSEIIQGHIISNIESSDLVLCDMSIHNPNVFFELGIRTALNKPVCLVKDDITEKVPFDTAVINYHTYSHDLSSWIVKQEIERLVNHINESFSKSGNCNSLWKYLGFKSFATPPERLSGDSEKLEYLIMQIDAMRKQLNESSIKPIYELPRETAYTLYEGRPQNVALEEFEDAEITVDYAQKLLLKYGASIIKWYLNKGDSNLRGHISIYYRGTNKGIIPKDIIKKLSDFSAQYGFSIEMLYQTSLL</sequence>
<gene>
    <name evidence="1" type="ORF">MSBRM_2199</name>
</gene>
<dbReference type="AlphaFoldDB" id="A0A0E3QV35"/>
<dbReference type="HOGENOM" id="CLU_1056053_0_0_2"/>
<organism evidence="1 2">
    <name type="scientific">Methanosarcina barkeri MS</name>
    <dbReference type="NCBI Taxonomy" id="1434108"/>
    <lineage>
        <taxon>Archaea</taxon>
        <taxon>Methanobacteriati</taxon>
        <taxon>Methanobacteriota</taxon>
        <taxon>Stenosarchaea group</taxon>
        <taxon>Methanomicrobia</taxon>
        <taxon>Methanosarcinales</taxon>
        <taxon>Methanosarcinaceae</taxon>
        <taxon>Methanosarcina</taxon>
    </lineage>
</organism>
<protein>
    <submittedName>
        <fullName evidence="1">Uncharacterized protein</fullName>
    </submittedName>
</protein>
<proteinExistence type="predicted"/>
<name>A0A0E3QV35_METBA</name>
<dbReference type="SUPFAM" id="SSF52309">
    <property type="entry name" value="N-(deoxy)ribosyltransferase-like"/>
    <property type="match status" value="1"/>
</dbReference>
<accession>A0A0E3QV35</accession>
<dbReference type="Proteomes" id="UP000033033">
    <property type="component" value="Chromosome"/>
</dbReference>
<evidence type="ECO:0000313" key="2">
    <source>
        <dbReference type="Proteomes" id="UP000033033"/>
    </source>
</evidence>
<evidence type="ECO:0000313" key="1">
    <source>
        <dbReference type="EMBL" id="AKB55197.1"/>
    </source>
</evidence>
<reference evidence="1 2" key="1">
    <citation type="submission" date="2014-07" db="EMBL/GenBank/DDBJ databases">
        <title>Methanogenic archaea and the global carbon cycle.</title>
        <authorList>
            <person name="Henriksen J.R."/>
            <person name="Luke J."/>
            <person name="Reinhart S."/>
            <person name="Benedict M.N."/>
            <person name="Youngblut N.D."/>
            <person name="Metcalf M.E."/>
            <person name="Whitaker R.J."/>
            <person name="Metcalf W.W."/>
        </authorList>
    </citation>
    <scope>NUCLEOTIDE SEQUENCE [LARGE SCALE GENOMIC DNA]</scope>
    <source>
        <strain evidence="1 2">MS</strain>
    </source>
</reference>